<reference evidence="3 4" key="1">
    <citation type="submission" date="2017-12" db="EMBL/GenBank/DDBJ databases">
        <title>Confluentibacter flavum sp. nov., isolated from the saline lake.</title>
        <authorList>
            <person name="Yu L."/>
        </authorList>
    </citation>
    <scope>NUCLEOTIDE SEQUENCE [LARGE SCALE GENOMIC DNA]</scope>
    <source>
        <strain evidence="3 4">3B</strain>
    </source>
</reference>
<dbReference type="Gene3D" id="3.40.50.2300">
    <property type="match status" value="1"/>
</dbReference>
<evidence type="ECO:0000313" key="3">
    <source>
        <dbReference type="EMBL" id="PKQ45355.1"/>
    </source>
</evidence>
<proteinExistence type="predicted"/>
<dbReference type="RefSeq" id="WP_106659424.1">
    <property type="nucleotide sequence ID" value="NZ_PJEO01000027.1"/>
</dbReference>
<evidence type="ECO:0000259" key="2">
    <source>
        <dbReference type="PROSITE" id="PS50110"/>
    </source>
</evidence>
<evidence type="ECO:0000313" key="4">
    <source>
        <dbReference type="Proteomes" id="UP000233435"/>
    </source>
</evidence>
<dbReference type="PANTHER" id="PTHR44520:SF2">
    <property type="entry name" value="RESPONSE REGULATOR RCP1"/>
    <property type="match status" value="1"/>
</dbReference>
<keyword evidence="1" id="KW-0597">Phosphoprotein</keyword>
<dbReference type="SMART" id="SM00448">
    <property type="entry name" value="REC"/>
    <property type="match status" value="1"/>
</dbReference>
<dbReference type="SUPFAM" id="SSF52172">
    <property type="entry name" value="CheY-like"/>
    <property type="match status" value="1"/>
</dbReference>
<feature type="domain" description="Response regulatory" evidence="2">
    <location>
        <begin position="6"/>
        <end position="133"/>
    </location>
</feature>
<name>A0A2N3HK54_9FLAO</name>
<dbReference type="PROSITE" id="PS50110">
    <property type="entry name" value="RESPONSE_REGULATORY"/>
    <property type="match status" value="1"/>
</dbReference>
<sequence length="139" mass="15752">MNQVQNICLVDDDDLFHFITKKVIERTDLVKNIKVFYNGREAIHFLESALSLMEELPDVILLDLNMPVMDGWEFLEEFISLKPKLGKKISIYIVSSSNDPADIMKAKSISEVTDFVIKPVTEAKFVEMIQGLLSGSGKE</sequence>
<dbReference type="GO" id="GO:0000160">
    <property type="term" value="P:phosphorelay signal transduction system"/>
    <property type="evidence" value="ECO:0007669"/>
    <property type="project" value="InterPro"/>
</dbReference>
<comment type="caution">
    <text evidence="3">The sequence shown here is derived from an EMBL/GenBank/DDBJ whole genome shotgun (WGS) entry which is preliminary data.</text>
</comment>
<feature type="modified residue" description="4-aspartylphosphate" evidence="1">
    <location>
        <position position="63"/>
    </location>
</feature>
<dbReference type="InterPro" id="IPR011006">
    <property type="entry name" value="CheY-like_superfamily"/>
</dbReference>
<organism evidence="3 4">
    <name type="scientific">Confluentibacter flavum</name>
    <dbReference type="NCBI Taxonomy" id="1909700"/>
    <lineage>
        <taxon>Bacteria</taxon>
        <taxon>Pseudomonadati</taxon>
        <taxon>Bacteroidota</taxon>
        <taxon>Flavobacteriia</taxon>
        <taxon>Flavobacteriales</taxon>
        <taxon>Flavobacteriaceae</taxon>
        <taxon>Confluentibacter</taxon>
    </lineage>
</organism>
<dbReference type="PANTHER" id="PTHR44520">
    <property type="entry name" value="RESPONSE REGULATOR RCP1-RELATED"/>
    <property type="match status" value="1"/>
</dbReference>
<evidence type="ECO:0000256" key="1">
    <source>
        <dbReference type="PROSITE-ProRule" id="PRU00169"/>
    </source>
</evidence>
<dbReference type="Proteomes" id="UP000233435">
    <property type="component" value="Unassembled WGS sequence"/>
</dbReference>
<dbReference type="AlphaFoldDB" id="A0A2N3HK54"/>
<dbReference type="EMBL" id="PJEO01000027">
    <property type="protein sequence ID" value="PKQ45355.1"/>
    <property type="molecule type" value="Genomic_DNA"/>
</dbReference>
<dbReference type="OrthoDB" id="673128at2"/>
<gene>
    <name evidence="3" type="ORF">CSW08_08260</name>
</gene>
<keyword evidence="4" id="KW-1185">Reference proteome</keyword>
<protein>
    <submittedName>
        <fullName evidence="3">Response regulator</fullName>
    </submittedName>
</protein>
<dbReference type="InterPro" id="IPR001789">
    <property type="entry name" value="Sig_transdc_resp-reg_receiver"/>
</dbReference>
<dbReference type="Pfam" id="PF00072">
    <property type="entry name" value="Response_reg"/>
    <property type="match status" value="1"/>
</dbReference>
<accession>A0A2N3HK54</accession>
<dbReference type="InterPro" id="IPR052893">
    <property type="entry name" value="TCS_response_regulator"/>
</dbReference>